<protein>
    <recommendedName>
        <fullName evidence="3">Integrase family protein</fullName>
    </recommendedName>
</protein>
<evidence type="ECO:0000313" key="2">
    <source>
        <dbReference type="Proteomes" id="UP000584867"/>
    </source>
</evidence>
<dbReference type="EMBL" id="JACHIO010000029">
    <property type="protein sequence ID" value="MBB5066542.1"/>
    <property type="molecule type" value="Genomic_DNA"/>
</dbReference>
<dbReference type="Proteomes" id="UP000584867">
    <property type="component" value="Unassembled WGS sequence"/>
</dbReference>
<reference evidence="1 2" key="1">
    <citation type="submission" date="2020-08" db="EMBL/GenBank/DDBJ databases">
        <title>Genomic Encyclopedia of Type Strains, Phase IV (KMG-V): Genome sequencing to study the core and pangenomes of soil and plant-associated prokaryotes.</title>
        <authorList>
            <person name="Whitman W."/>
        </authorList>
    </citation>
    <scope>NUCLEOTIDE SEQUENCE [LARGE SCALE GENOMIC DNA]</scope>
    <source>
        <strain evidence="1 2">X5P3</strain>
    </source>
</reference>
<name>A0A7W8EC55_9BACT</name>
<comment type="caution">
    <text evidence="1">The sequence shown here is derived from an EMBL/GenBank/DDBJ whole genome shotgun (WGS) entry which is preliminary data.</text>
</comment>
<accession>A0A7W8EC55</accession>
<gene>
    <name evidence="1" type="ORF">HDF15_004922</name>
</gene>
<dbReference type="AlphaFoldDB" id="A0A7W8EC55"/>
<evidence type="ECO:0000313" key="1">
    <source>
        <dbReference type="EMBL" id="MBB5066542.1"/>
    </source>
</evidence>
<sequence length="56" mass="6101">MDGRPQGTRLRVSMELMRHSTPEMTLSTYAQAVGNEKRDAGEKIALLVLEGGKAAQ</sequence>
<evidence type="ECO:0008006" key="3">
    <source>
        <dbReference type="Google" id="ProtNLM"/>
    </source>
</evidence>
<organism evidence="1 2">
    <name type="scientific">Granulicella mallensis</name>
    <dbReference type="NCBI Taxonomy" id="940614"/>
    <lineage>
        <taxon>Bacteria</taxon>
        <taxon>Pseudomonadati</taxon>
        <taxon>Acidobacteriota</taxon>
        <taxon>Terriglobia</taxon>
        <taxon>Terriglobales</taxon>
        <taxon>Acidobacteriaceae</taxon>
        <taxon>Granulicella</taxon>
    </lineage>
</organism>
<proteinExistence type="predicted"/>